<proteinExistence type="predicted"/>
<sequence length="50" mass="5328">MELLDLPAWMEAAWPHIAGVLTVLVSVLASAHAVLHKRDVRAAVGWVGVA</sequence>
<protein>
    <submittedName>
        <fullName evidence="2">Cardiolipin synthase</fullName>
    </submittedName>
</protein>
<evidence type="ECO:0000256" key="1">
    <source>
        <dbReference type="SAM" id="Phobius"/>
    </source>
</evidence>
<comment type="caution">
    <text evidence="2">The sequence shown here is derived from an EMBL/GenBank/DDBJ whole genome shotgun (WGS) entry which is preliminary data.</text>
</comment>
<feature type="non-terminal residue" evidence="2">
    <location>
        <position position="50"/>
    </location>
</feature>
<evidence type="ECO:0000313" key="2">
    <source>
        <dbReference type="EMBL" id="NMO21713.1"/>
    </source>
</evidence>
<dbReference type="EMBL" id="JABBJJ010000346">
    <property type="protein sequence ID" value="NMO21713.1"/>
    <property type="molecule type" value="Genomic_DNA"/>
</dbReference>
<evidence type="ECO:0000313" key="3">
    <source>
        <dbReference type="Proteomes" id="UP000518300"/>
    </source>
</evidence>
<keyword evidence="1" id="KW-1133">Transmembrane helix</keyword>
<reference evidence="2 3" key="1">
    <citation type="submission" date="2020-04" db="EMBL/GenBank/DDBJ databases">
        <title>Draft genome of Pyxidicoccus fallax type strain.</title>
        <authorList>
            <person name="Whitworth D.E."/>
        </authorList>
    </citation>
    <scope>NUCLEOTIDE SEQUENCE [LARGE SCALE GENOMIC DNA]</scope>
    <source>
        <strain evidence="2 3">DSM 14698</strain>
    </source>
</reference>
<dbReference type="Proteomes" id="UP000518300">
    <property type="component" value="Unassembled WGS sequence"/>
</dbReference>
<keyword evidence="1" id="KW-0812">Transmembrane</keyword>
<keyword evidence="1" id="KW-0472">Membrane</keyword>
<gene>
    <name evidence="2" type="ORF">HG543_43725</name>
</gene>
<name>A0A848LWB5_9BACT</name>
<accession>A0A848LWB5</accession>
<feature type="transmembrane region" description="Helical" evidence="1">
    <location>
        <begin position="12"/>
        <end position="35"/>
    </location>
</feature>
<keyword evidence="3" id="KW-1185">Reference proteome</keyword>
<organism evidence="2 3">
    <name type="scientific">Pyxidicoccus fallax</name>
    <dbReference type="NCBI Taxonomy" id="394095"/>
    <lineage>
        <taxon>Bacteria</taxon>
        <taxon>Pseudomonadati</taxon>
        <taxon>Myxococcota</taxon>
        <taxon>Myxococcia</taxon>
        <taxon>Myxococcales</taxon>
        <taxon>Cystobacterineae</taxon>
        <taxon>Myxococcaceae</taxon>
        <taxon>Pyxidicoccus</taxon>
    </lineage>
</organism>
<dbReference type="AlphaFoldDB" id="A0A848LWB5"/>